<reference evidence="4" key="3">
    <citation type="submission" date="2020-05" db="EMBL/GenBank/DDBJ databases">
        <title>Complete genome sequence of Bradyrhizobium diazoefficiens XF5 isolated from soybean nodule.</title>
        <authorList>
            <person name="Noda R."/>
            <person name="Kakizaki K."/>
            <person name="Minamisawa K."/>
        </authorList>
    </citation>
    <scope>NUCLEOTIDE SEQUENCE</scope>
    <source>
        <strain evidence="4">XF5</strain>
    </source>
</reference>
<dbReference type="EMBL" id="AP023096">
    <property type="protein sequence ID" value="BCE66969.1"/>
    <property type="molecule type" value="Genomic_DNA"/>
</dbReference>
<dbReference type="GeneID" id="46492449"/>
<protein>
    <recommendedName>
        <fullName evidence="1">NIPSNAP domain-containing protein</fullName>
    </recommendedName>
</protein>
<dbReference type="Pfam" id="PF07978">
    <property type="entry name" value="NIPSNAP"/>
    <property type="match status" value="1"/>
</dbReference>
<evidence type="ECO:0000313" key="2">
    <source>
        <dbReference type="EMBL" id="BCE31956.1"/>
    </source>
</evidence>
<dbReference type="InterPro" id="IPR011008">
    <property type="entry name" value="Dimeric_a/b-barrel"/>
</dbReference>
<evidence type="ECO:0000313" key="4">
    <source>
        <dbReference type="EMBL" id="BCE58292.1"/>
    </source>
</evidence>
<dbReference type="EMBL" id="AP023093">
    <property type="protein sequence ID" value="BCE40741.1"/>
    <property type="molecule type" value="Genomic_DNA"/>
</dbReference>
<organism evidence="3">
    <name type="scientific">Bradyrhizobium diazoefficiens</name>
    <dbReference type="NCBI Taxonomy" id="1355477"/>
    <lineage>
        <taxon>Bacteria</taxon>
        <taxon>Pseudomonadati</taxon>
        <taxon>Pseudomonadota</taxon>
        <taxon>Alphaproteobacteria</taxon>
        <taxon>Hyphomicrobiales</taxon>
        <taxon>Nitrobacteraceae</taxon>
        <taxon>Bradyrhizobium</taxon>
    </lineage>
</organism>
<accession>A0A809YTB6</accession>
<evidence type="ECO:0000313" key="7">
    <source>
        <dbReference type="EMBL" id="BCE83399.1"/>
    </source>
</evidence>
<dbReference type="RefSeq" id="WP_011088200.1">
    <property type="nucleotide sequence ID" value="NZ_AJQI01000450.1"/>
</dbReference>
<reference evidence="3" key="2">
    <citation type="submission" date="2020-05" db="EMBL/GenBank/DDBJ databases">
        <title>Complete genome sequence of Bradyrhizobium diazoefficiens XF3 isolated from soybean nodule.</title>
        <authorList>
            <person name="Noda R."/>
            <person name="Kakizaki K."/>
            <person name="Minamisawa K."/>
        </authorList>
    </citation>
    <scope>NUCLEOTIDE SEQUENCE</scope>
    <source>
        <strain evidence="3">XF3</strain>
    </source>
</reference>
<evidence type="ECO:0000259" key="1">
    <source>
        <dbReference type="Pfam" id="PF07978"/>
    </source>
</evidence>
<dbReference type="EMBL" id="AP023097">
    <property type="protein sequence ID" value="BCE75577.1"/>
    <property type="molecule type" value="Genomic_DNA"/>
</dbReference>
<dbReference type="EMBL" id="AP023098">
    <property type="protein sequence ID" value="BCE83399.1"/>
    <property type="molecule type" value="Genomic_DNA"/>
</dbReference>
<evidence type="ECO:0000313" key="6">
    <source>
        <dbReference type="EMBL" id="BCE75577.1"/>
    </source>
</evidence>
<dbReference type="InterPro" id="IPR012577">
    <property type="entry name" value="NIPSNAP"/>
</dbReference>
<proteinExistence type="predicted"/>
<reference evidence="6" key="5">
    <citation type="submission" date="2020-05" db="EMBL/GenBank/DDBJ databases">
        <title>Complete genome sequence of Bradyrhizobium diazoefficiens XF8 isolated from soybean nodule.</title>
        <authorList>
            <person name="Noda R."/>
            <person name="Kakizaki K."/>
            <person name="Minamisawa K."/>
        </authorList>
    </citation>
    <scope>NUCLEOTIDE SEQUENCE</scope>
    <source>
        <strain evidence="6">XF8</strain>
    </source>
</reference>
<gene>
    <name evidence="2" type="ORF">XF2B_57250</name>
    <name evidence="3" type="ORF">XF3B_57720</name>
    <name evidence="4" type="ORF">XF5B_58040</name>
    <name evidence="5" type="ORF">XF6B_57680</name>
    <name evidence="6" type="ORF">XF8B_56880</name>
    <name evidence="7" type="ORF">XF9B_48200</name>
</gene>
<evidence type="ECO:0000313" key="3">
    <source>
        <dbReference type="EMBL" id="BCE40741.1"/>
    </source>
</evidence>
<evidence type="ECO:0000313" key="5">
    <source>
        <dbReference type="EMBL" id="BCE66969.1"/>
    </source>
</evidence>
<dbReference type="Gene3D" id="3.30.70.100">
    <property type="match status" value="1"/>
</dbReference>
<sequence length="113" mass="13204">MIQQLRIYEIFEKNKAAFHARFGDHAARIMRTRYGFRIVAMWETKFGDRTEFAYLLEWPDEAAKTSAWAAFMADAEWSEIKRVTHAEHGLMVGQIEDRLLVPVDYSPSLSLLH</sequence>
<name>A0A809YTB6_9BRAD</name>
<dbReference type="EMBL" id="AP023095">
    <property type="protein sequence ID" value="BCE58292.1"/>
    <property type="molecule type" value="Genomic_DNA"/>
</dbReference>
<dbReference type="SUPFAM" id="SSF54909">
    <property type="entry name" value="Dimeric alpha+beta barrel"/>
    <property type="match status" value="1"/>
</dbReference>
<dbReference type="AlphaFoldDB" id="A0A809YTB6"/>
<dbReference type="OMA" id="IVAMWES"/>
<reference evidence="5" key="4">
    <citation type="submission" date="2020-05" db="EMBL/GenBank/DDBJ databases">
        <title>Complete genome sequence of Bradyrhizobium diazoefficiens XF6 isolated from soybean nodule.</title>
        <authorList>
            <person name="Noda R."/>
            <person name="Kakizaki K."/>
            <person name="Minamisawa K."/>
        </authorList>
    </citation>
    <scope>NUCLEOTIDE SEQUENCE</scope>
    <source>
        <strain evidence="5">XF6</strain>
    </source>
</reference>
<reference evidence="2" key="1">
    <citation type="submission" date="2020-05" db="EMBL/GenBank/DDBJ databases">
        <title>Complete genome sequence of Bradyrhizobium diazoefficiens XF2 isolated from soybean nodule.</title>
        <authorList>
            <person name="Noda R."/>
            <person name="Kakizaki K."/>
            <person name="Minamisawa K."/>
        </authorList>
    </citation>
    <scope>NUCLEOTIDE SEQUENCE</scope>
    <source>
        <strain evidence="2">XF2</strain>
    </source>
</reference>
<reference evidence="7" key="6">
    <citation type="submission" date="2020-05" db="EMBL/GenBank/DDBJ databases">
        <title>Complete genome sequence of Bradyrhizobium diazoefficiens XF9 isolated from soybean nodule.</title>
        <authorList>
            <person name="Noda R."/>
            <person name="Kakizaki K."/>
            <person name="Minamisawa K."/>
        </authorList>
    </citation>
    <scope>NUCLEOTIDE SEQUENCE</scope>
    <source>
        <strain evidence="7">XF9</strain>
    </source>
</reference>
<dbReference type="EMBL" id="AP023092">
    <property type="protein sequence ID" value="BCE31956.1"/>
    <property type="molecule type" value="Genomic_DNA"/>
</dbReference>
<feature type="domain" description="NIPSNAP" evidence="1">
    <location>
        <begin position="4"/>
        <end position="107"/>
    </location>
</feature>